<evidence type="ECO:0000313" key="3">
    <source>
        <dbReference type="Proteomes" id="UP001607303"/>
    </source>
</evidence>
<dbReference type="AlphaFoldDB" id="A0ABD2BIY1"/>
<reference evidence="2 3" key="1">
    <citation type="journal article" date="2024" name="Ann. Entomol. Soc. Am.">
        <title>Genomic analyses of the southern and eastern yellowjacket wasps (Hymenoptera: Vespidae) reveal evolutionary signatures of social life.</title>
        <authorList>
            <person name="Catto M.A."/>
            <person name="Caine P.B."/>
            <person name="Orr S.E."/>
            <person name="Hunt B.G."/>
            <person name="Goodisman M.A.D."/>
        </authorList>
    </citation>
    <scope>NUCLEOTIDE SEQUENCE [LARGE SCALE GENOMIC DNA]</scope>
    <source>
        <strain evidence="2">232</strain>
        <tissue evidence="2">Head and thorax</tissue>
    </source>
</reference>
<accession>A0ABD2BIY1</accession>
<sequence length="122" mass="14420">MDEKRQNIPAGWVMRVNVKKINSYSSANASTRMNKNLRSPHQEKELPEREIPRQQDFEQLEENVQLATERKNEAIRNSVFFVMNLKSIDLLEQVNCLPKPLLRYLYTPNTGEEEEIQIRQSF</sequence>
<feature type="compositionally biased region" description="Polar residues" evidence="1">
    <location>
        <begin position="26"/>
        <end position="39"/>
    </location>
</feature>
<feature type="region of interest" description="Disordered" evidence="1">
    <location>
        <begin position="26"/>
        <end position="50"/>
    </location>
</feature>
<name>A0ABD2BIY1_VESMC</name>
<keyword evidence="3" id="KW-1185">Reference proteome</keyword>
<dbReference type="EMBL" id="JAYRBN010000075">
    <property type="protein sequence ID" value="KAL2732732.1"/>
    <property type="molecule type" value="Genomic_DNA"/>
</dbReference>
<proteinExistence type="predicted"/>
<feature type="compositionally biased region" description="Basic and acidic residues" evidence="1">
    <location>
        <begin position="40"/>
        <end position="50"/>
    </location>
</feature>
<comment type="caution">
    <text evidence="2">The sequence shown here is derived from an EMBL/GenBank/DDBJ whole genome shotgun (WGS) entry which is preliminary data.</text>
</comment>
<evidence type="ECO:0000256" key="1">
    <source>
        <dbReference type="SAM" id="MobiDB-lite"/>
    </source>
</evidence>
<organism evidence="2 3">
    <name type="scientific">Vespula maculifrons</name>
    <name type="common">Eastern yellow jacket</name>
    <name type="synonym">Wasp</name>
    <dbReference type="NCBI Taxonomy" id="7453"/>
    <lineage>
        <taxon>Eukaryota</taxon>
        <taxon>Metazoa</taxon>
        <taxon>Ecdysozoa</taxon>
        <taxon>Arthropoda</taxon>
        <taxon>Hexapoda</taxon>
        <taxon>Insecta</taxon>
        <taxon>Pterygota</taxon>
        <taxon>Neoptera</taxon>
        <taxon>Endopterygota</taxon>
        <taxon>Hymenoptera</taxon>
        <taxon>Apocrita</taxon>
        <taxon>Aculeata</taxon>
        <taxon>Vespoidea</taxon>
        <taxon>Vespidae</taxon>
        <taxon>Vespinae</taxon>
        <taxon>Vespula</taxon>
    </lineage>
</organism>
<dbReference type="Proteomes" id="UP001607303">
    <property type="component" value="Unassembled WGS sequence"/>
</dbReference>
<evidence type="ECO:0000313" key="2">
    <source>
        <dbReference type="EMBL" id="KAL2732732.1"/>
    </source>
</evidence>
<gene>
    <name evidence="2" type="ORF">V1477_014973</name>
</gene>
<protein>
    <submittedName>
        <fullName evidence="2">Uncharacterized protein</fullName>
    </submittedName>
</protein>